<protein>
    <submittedName>
        <fullName evidence="1">Uncharacterized protein</fullName>
    </submittedName>
</protein>
<sequence>MPGSFPSCALLWSTRIPAADCPLRTSHVALVAVMPSCMSGYKSFAAFLYRTVPGLSGTRRSMPCIFHSQFSSSLPFRDR</sequence>
<organism evidence="1 2">
    <name type="scientific">Mycena metata</name>
    <dbReference type="NCBI Taxonomy" id="1033252"/>
    <lineage>
        <taxon>Eukaryota</taxon>
        <taxon>Fungi</taxon>
        <taxon>Dikarya</taxon>
        <taxon>Basidiomycota</taxon>
        <taxon>Agaricomycotina</taxon>
        <taxon>Agaricomycetes</taxon>
        <taxon>Agaricomycetidae</taxon>
        <taxon>Agaricales</taxon>
        <taxon>Marasmiineae</taxon>
        <taxon>Mycenaceae</taxon>
        <taxon>Mycena</taxon>
    </lineage>
</organism>
<comment type="caution">
    <text evidence="1">The sequence shown here is derived from an EMBL/GenBank/DDBJ whole genome shotgun (WGS) entry which is preliminary data.</text>
</comment>
<proteinExistence type="predicted"/>
<dbReference type="Proteomes" id="UP001215598">
    <property type="component" value="Unassembled WGS sequence"/>
</dbReference>
<evidence type="ECO:0000313" key="1">
    <source>
        <dbReference type="EMBL" id="KAJ7715689.1"/>
    </source>
</evidence>
<gene>
    <name evidence="1" type="ORF">B0H16DRAFT_1898627</name>
</gene>
<dbReference type="AlphaFoldDB" id="A0AAD7MGE0"/>
<dbReference type="EMBL" id="JARKIB010000303">
    <property type="protein sequence ID" value="KAJ7715689.1"/>
    <property type="molecule type" value="Genomic_DNA"/>
</dbReference>
<reference evidence="1" key="1">
    <citation type="submission" date="2023-03" db="EMBL/GenBank/DDBJ databases">
        <title>Massive genome expansion in bonnet fungi (Mycena s.s.) driven by repeated elements and novel gene families across ecological guilds.</title>
        <authorList>
            <consortium name="Lawrence Berkeley National Laboratory"/>
            <person name="Harder C.B."/>
            <person name="Miyauchi S."/>
            <person name="Viragh M."/>
            <person name="Kuo A."/>
            <person name="Thoen E."/>
            <person name="Andreopoulos B."/>
            <person name="Lu D."/>
            <person name="Skrede I."/>
            <person name="Drula E."/>
            <person name="Henrissat B."/>
            <person name="Morin E."/>
            <person name="Kohler A."/>
            <person name="Barry K."/>
            <person name="LaButti K."/>
            <person name="Morin E."/>
            <person name="Salamov A."/>
            <person name="Lipzen A."/>
            <person name="Mereny Z."/>
            <person name="Hegedus B."/>
            <person name="Baldrian P."/>
            <person name="Stursova M."/>
            <person name="Weitz H."/>
            <person name="Taylor A."/>
            <person name="Grigoriev I.V."/>
            <person name="Nagy L.G."/>
            <person name="Martin F."/>
            <person name="Kauserud H."/>
        </authorList>
    </citation>
    <scope>NUCLEOTIDE SEQUENCE</scope>
    <source>
        <strain evidence="1">CBHHK182m</strain>
    </source>
</reference>
<evidence type="ECO:0000313" key="2">
    <source>
        <dbReference type="Proteomes" id="UP001215598"/>
    </source>
</evidence>
<keyword evidence="2" id="KW-1185">Reference proteome</keyword>
<name>A0AAD7MGE0_9AGAR</name>
<accession>A0AAD7MGE0</accession>